<reference evidence="2 3" key="1">
    <citation type="submission" date="2019-11" db="EMBL/GenBank/DDBJ databases">
        <title>Streptomyces typhae sp. nov., a novel endophytic actinomycete isolated from the root of cattail pollen (Typha angustifolia L.).</title>
        <authorList>
            <person name="Peng C."/>
        </authorList>
    </citation>
    <scope>NUCLEOTIDE SEQUENCE [LARGE SCALE GENOMIC DNA]</scope>
    <source>
        <strain evidence="3">p1417</strain>
    </source>
</reference>
<accession>A0A6L6X163</accession>
<comment type="caution">
    <text evidence="2">The sequence shown here is derived from an EMBL/GenBank/DDBJ whole genome shotgun (WGS) entry which is preliminary data.</text>
</comment>
<sequence length="83" mass="9528">MRAVWGTLRVAKAPVVGAAKRANRWWDTHRALTDLVFLIFVASLATRFWFRWWLVPVLLIGAAALVMWGTEVVRLARRLRRGG</sequence>
<proteinExistence type="predicted"/>
<keyword evidence="1" id="KW-1133">Transmembrane helix</keyword>
<dbReference type="Proteomes" id="UP000483802">
    <property type="component" value="Unassembled WGS sequence"/>
</dbReference>
<feature type="transmembrane region" description="Helical" evidence="1">
    <location>
        <begin position="56"/>
        <end position="76"/>
    </location>
</feature>
<evidence type="ECO:0000256" key="1">
    <source>
        <dbReference type="SAM" id="Phobius"/>
    </source>
</evidence>
<dbReference type="AlphaFoldDB" id="A0A6L6X163"/>
<keyword evidence="1" id="KW-0472">Membrane</keyword>
<dbReference type="RefSeq" id="WP_157167130.1">
    <property type="nucleotide sequence ID" value="NZ_WPNZ01000012.1"/>
</dbReference>
<keyword evidence="3" id="KW-1185">Reference proteome</keyword>
<name>A0A6L6X163_9ACTN</name>
<organism evidence="2 3">
    <name type="scientific">Streptomyces typhae</name>
    <dbReference type="NCBI Taxonomy" id="2681492"/>
    <lineage>
        <taxon>Bacteria</taxon>
        <taxon>Bacillati</taxon>
        <taxon>Actinomycetota</taxon>
        <taxon>Actinomycetes</taxon>
        <taxon>Kitasatosporales</taxon>
        <taxon>Streptomycetaceae</taxon>
        <taxon>Streptomyces</taxon>
    </lineage>
</organism>
<gene>
    <name evidence="2" type="ORF">GPA10_22890</name>
</gene>
<dbReference type="EMBL" id="WPNZ01000012">
    <property type="protein sequence ID" value="MVO87533.1"/>
    <property type="molecule type" value="Genomic_DNA"/>
</dbReference>
<evidence type="ECO:0000313" key="3">
    <source>
        <dbReference type="Proteomes" id="UP000483802"/>
    </source>
</evidence>
<feature type="transmembrane region" description="Helical" evidence="1">
    <location>
        <begin position="31"/>
        <end position="50"/>
    </location>
</feature>
<evidence type="ECO:0000313" key="2">
    <source>
        <dbReference type="EMBL" id="MVO87533.1"/>
    </source>
</evidence>
<protein>
    <submittedName>
        <fullName evidence="2">Uncharacterized protein</fullName>
    </submittedName>
</protein>
<keyword evidence="1" id="KW-0812">Transmembrane</keyword>